<gene>
    <name evidence="2" type="ORF">A11Y_136233</name>
</gene>
<dbReference type="Proteomes" id="UP000007271">
    <property type="component" value="Unassembled WGS sequence"/>
</dbReference>
<evidence type="ECO:0000259" key="1">
    <source>
        <dbReference type="Pfam" id="PF01370"/>
    </source>
</evidence>
<dbReference type="PANTHER" id="PTHR43245">
    <property type="entry name" value="BIFUNCTIONAL POLYMYXIN RESISTANCE PROTEIN ARNA"/>
    <property type="match status" value="1"/>
</dbReference>
<dbReference type="EMBL" id="AKFP01000006">
    <property type="protein sequence ID" value="EJN56509.1"/>
    <property type="molecule type" value="Genomic_DNA"/>
</dbReference>
<sequence>MKKVLITGKNSYIGRSFKSYVEANYPSEIQVDSISVRGDAWREYDFSSYDAVLHVAAIVHKDEKDISLENYLEVNRNLALEIAKKAKISNVSHFIFMSTVAVYAVENNCKITLNSSLNPKTKYGKSKLSAENKLKQIVTSDFSITIIRPPMIYGPACPGNYNRLSKLAKKWAIYPKFTNQRSMIFIDNLSEFLYQIVKKRISGIYLPQNQIYVNTSDLIKLIRKKHGENTVLLPGFARLLKILIKYSSTLNKVYGTLKIDFALSTIGSNYNKISFDQSVEETEYSVDRKLRDIS</sequence>
<dbReference type="RefSeq" id="WP_003677327.1">
    <property type="nucleotide sequence ID" value="NZ_AKFP01000006.1"/>
</dbReference>
<dbReference type="InterPro" id="IPR050177">
    <property type="entry name" value="Lipid_A_modif_metabolic_enz"/>
</dbReference>
<dbReference type="Gene3D" id="3.40.50.720">
    <property type="entry name" value="NAD(P)-binding Rossmann-like Domain"/>
    <property type="match status" value="1"/>
</dbReference>
<accession>J3JCD5</accession>
<name>J3JCD5_9LACO</name>
<dbReference type="SUPFAM" id="SSF51735">
    <property type="entry name" value="NAD(P)-binding Rossmann-fold domains"/>
    <property type="match status" value="1"/>
</dbReference>
<dbReference type="PANTHER" id="PTHR43245:SF58">
    <property type="entry name" value="BLL5923 PROTEIN"/>
    <property type="match status" value="1"/>
</dbReference>
<feature type="domain" description="NAD-dependent epimerase/dehydratase" evidence="1">
    <location>
        <begin position="5"/>
        <end position="199"/>
    </location>
</feature>
<evidence type="ECO:0000313" key="3">
    <source>
        <dbReference type="Proteomes" id="UP000007271"/>
    </source>
</evidence>
<protein>
    <submittedName>
        <fullName evidence="2">UDP-glucose 4-epimerase</fullName>
    </submittedName>
</protein>
<comment type="caution">
    <text evidence="2">The sequence shown here is derived from an EMBL/GenBank/DDBJ whole genome shotgun (WGS) entry which is preliminary data.</text>
</comment>
<dbReference type="InterPro" id="IPR001509">
    <property type="entry name" value="Epimerase_deHydtase"/>
</dbReference>
<dbReference type="STRING" id="1185325.A11Y_136233"/>
<dbReference type="Pfam" id="PF01370">
    <property type="entry name" value="Epimerase"/>
    <property type="match status" value="1"/>
</dbReference>
<dbReference type="PATRIC" id="fig|1185325.3.peg.395"/>
<proteinExistence type="predicted"/>
<evidence type="ECO:0000313" key="2">
    <source>
        <dbReference type="EMBL" id="EJN56509.1"/>
    </source>
</evidence>
<dbReference type="InterPro" id="IPR036291">
    <property type="entry name" value="NAD(P)-bd_dom_sf"/>
</dbReference>
<dbReference type="AlphaFoldDB" id="J3JCD5"/>
<reference evidence="2 3" key="1">
    <citation type="submission" date="2012-05" db="EMBL/GenBank/DDBJ databases">
        <title>Complete Genome Sequence of Lactobacillus coryniformis CECT5711.</title>
        <authorList>
            <person name="Rodriguez J.M."/>
        </authorList>
    </citation>
    <scope>NUCLEOTIDE SEQUENCE [LARGE SCALE GENOMIC DNA]</scope>
    <source>
        <strain evidence="3">CECT5711</strain>
    </source>
</reference>
<organism evidence="2 3">
    <name type="scientific">Loigolactobacillus coryniformis subsp. coryniformis CECT 5711</name>
    <dbReference type="NCBI Taxonomy" id="1185325"/>
    <lineage>
        <taxon>Bacteria</taxon>
        <taxon>Bacillati</taxon>
        <taxon>Bacillota</taxon>
        <taxon>Bacilli</taxon>
        <taxon>Lactobacillales</taxon>
        <taxon>Lactobacillaceae</taxon>
        <taxon>Loigolactobacillus</taxon>
    </lineage>
</organism>